<accession>A0A395GR96</accession>
<dbReference type="EMBL" id="KZ824456">
    <property type="protein sequence ID" value="RAK98071.1"/>
    <property type="molecule type" value="Genomic_DNA"/>
</dbReference>
<dbReference type="GO" id="GO:0004497">
    <property type="term" value="F:monooxygenase activity"/>
    <property type="evidence" value="ECO:0007669"/>
    <property type="project" value="InterPro"/>
</dbReference>
<name>A0A395GR96_9EURO</name>
<dbReference type="SUPFAM" id="SSF48264">
    <property type="entry name" value="Cytochrome P450"/>
    <property type="match status" value="1"/>
</dbReference>
<evidence type="ECO:0000313" key="2">
    <source>
        <dbReference type="Proteomes" id="UP000249402"/>
    </source>
</evidence>
<dbReference type="VEuPathDB" id="FungiDB:BO80DRAFT_480401"/>
<proteinExistence type="predicted"/>
<dbReference type="GeneID" id="37228199"/>
<dbReference type="RefSeq" id="XP_025572399.1">
    <property type="nucleotide sequence ID" value="XM_025723334.1"/>
</dbReference>
<reference evidence="1 2" key="1">
    <citation type="submission" date="2018-02" db="EMBL/GenBank/DDBJ databases">
        <title>The genomes of Aspergillus section Nigri reveals drivers in fungal speciation.</title>
        <authorList>
            <consortium name="DOE Joint Genome Institute"/>
            <person name="Vesth T.C."/>
            <person name="Nybo J."/>
            <person name="Theobald S."/>
            <person name="Brandl J."/>
            <person name="Frisvad J.C."/>
            <person name="Nielsen K.F."/>
            <person name="Lyhne E.K."/>
            <person name="Kogle M.E."/>
            <person name="Kuo A."/>
            <person name="Riley R."/>
            <person name="Clum A."/>
            <person name="Nolan M."/>
            <person name="Lipzen A."/>
            <person name="Salamov A."/>
            <person name="Henrissat B."/>
            <person name="Wiebenga A."/>
            <person name="De vries R.P."/>
            <person name="Grigoriev I.V."/>
            <person name="Mortensen U.H."/>
            <person name="Andersen M.R."/>
            <person name="Baker S.E."/>
        </authorList>
    </citation>
    <scope>NUCLEOTIDE SEQUENCE [LARGE SCALE GENOMIC DNA]</scope>
    <source>
        <strain evidence="1 2">CBS 121593</strain>
    </source>
</reference>
<organism evidence="1 2">
    <name type="scientific">Aspergillus ibericus CBS 121593</name>
    <dbReference type="NCBI Taxonomy" id="1448316"/>
    <lineage>
        <taxon>Eukaryota</taxon>
        <taxon>Fungi</taxon>
        <taxon>Dikarya</taxon>
        <taxon>Ascomycota</taxon>
        <taxon>Pezizomycotina</taxon>
        <taxon>Eurotiomycetes</taxon>
        <taxon>Eurotiomycetidae</taxon>
        <taxon>Eurotiales</taxon>
        <taxon>Aspergillaceae</taxon>
        <taxon>Aspergillus</taxon>
        <taxon>Aspergillus subgen. Circumdati</taxon>
    </lineage>
</organism>
<gene>
    <name evidence="1" type="ORF">BO80DRAFT_480401</name>
</gene>
<dbReference type="GO" id="GO:0020037">
    <property type="term" value="F:heme binding"/>
    <property type="evidence" value="ECO:0007669"/>
    <property type="project" value="InterPro"/>
</dbReference>
<evidence type="ECO:0000313" key="1">
    <source>
        <dbReference type="EMBL" id="RAK98071.1"/>
    </source>
</evidence>
<sequence>MFTLLLKALFLLLIFVLVGRFSYFSLVRPWWYNDPNAVKDPANCRLVIAGDGQFVGKRNLLSPLKSRALSNTKIQAAFGLHNAFTSGEADFVAQFIARSKEFINAKVNDWDLMSRQIQDAAQVWVEHPDGEIHLASMAQSLTLRFMMLTVFKMRFHAPHTTNAYLAGFARSIHQAWMFAKEDSGPMNFHQNNILRDNITAFFPAYDFSQATNNPLNYILQGFETSWRVVLRMFLEIRRARNQNWTDTIVYFTLDPTAAQFYDKALGVSVEHLVLEALRLYPPTRRIHRTFHFENDKQSTVDEVTYSADIEACHLSKKIWGRDALTYNPSRWANLTQEQNDAFMAFGAAPFECPAKPTFGPRMIGLLASTMVAEVEERGTWRLVGRDKQSAYEYVNGLRLDNDRGAYDDLFLYLNDDGEEEW</sequence>
<dbReference type="GO" id="GO:0016705">
    <property type="term" value="F:oxidoreductase activity, acting on paired donors, with incorporation or reduction of molecular oxygen"/>
    <property type="evidence" value="ECO:0007669"/>
    <property type="project" value="InterPro"/>
</dbReference>
<protein>
    <submittedName>
        <fullName evidence="1">Cytochrome P450</fullName>
    </submittedName>
</protein>
<dbReference type="Proteomes" id="UP000249402">
    <property type="component" value="Unassembled WGS sequence"/>
</dbReference>
<dbReference type="GO" id="GO:0005506">
    <property type="term" value="F:iron ion binding"/>
    <property type="evidence" value="ECO:0007669"/>
    <property type="project" value="InterPro"/>
</dbReference>
<dbReference type="Gene3D" id="1.10.630.10">
    <property type="entry name" value="Cytochrome P450"/>
    <property type="match status" value="1"/>
</dbReference>
<dbReference type="STRING" id="1448316.A0A395GR96"/>
<dbReference type="OrthoDB" id="10029320at2759"/>
<dbReference type="AlphaFoldDB" id="A0A395GR96"/>
<keyword evidence="2" id="KW-1185">Reference proteome</keyword>
<dbReference type="InterPro" id="IPR036396">
    <property type="entry name" value="Cyt_P450_sf"/>
</dbReference>